<gene>
    <name evidence="4" type="ORF">CUNI_LOCUS8064</name>
</gene>
<evidence type="ECO:0000259" key="3">
    <source>
        <dbReference type="PROSITE" id="PS50222"/>
    </source>
</evidence>
<proteinExistence type="predicted"/>
<dbReference type="SUPFAM" id="SSF47473">
    <property type="entry name" value="EF-hand"/>
    <property type="match status" value="1"/>
</dbReference>
<evidence type="ECO:0000313" key="4">
    <source>
        <dbReference type="EMBL" id="CAG5122506.1"/>
    </source>
</evidence>
<dbReference type="InterPro" id="IPR002048">
    <property type="entry name" value="EF_hand_dom"/>
</dbReference>
<dbReference type="Proteomes" id="UP000678393">
    <property type="component" value="Unassembled WGS sequence"/>
</dbReference>
<organism evidence="4 5">
    <name type="scientific">Candidula unifasciata</name>
    <dbReference type="NCBI Taxonomy" id="100452"/>
    <lineage>
        <taxon>Eukaryota</taxon>
        <taxon>Metazoa</taxon>
        <taxon>Spiralia</taxon>
        <taxon>Lophotrochozoa</taxon>
        <taxon>Mollusca</taxon>
        <taxon>Gastropoda</taxon>
        <taxon>Heterobranchia</taxon>
        <taxon>Euthyneura</taxon>
        <taxon>Panpulmonata</taxon>
        <taxon>Eupulmonata</taxon>
        <taxon>Stylommatophora</taxon>
        <taxon>Helicina</taxon>
        <taxon>Helicoidea</taxon>
        <taxon>Geomitridae</taxon>
        <taxon>Candidula</taxon>
    </lineage>
</organism>
<evidence type="ECO:0000313" key="5">
    <source>
        <dbReference type="Proteomes" id="UP000678393"/>
    </source>
</evidence>
<accession>A0A8S3Z6S0</accession>
<protein>
    <recommendedName>
        <fullName evidence="3">EF-hand domain-containing protein</fullName>
    </recommendedName>
</protein>
<dbReference type="InterPro" id="IPR011992">
    <property type="entry name" value="EF-hand-dom_pair"/>
</dbReference>
<dbReference type="SMART" id="SM00054">
    <property type="entry name" value="EFh"/>
    <property type="match status" value="4"/>
</dbReference>
<dbReference type="OrthoDB" id="26525at2759"/>
<feature type="domain" description="EF-hand" evidence="3">
    <location>
        <begin position="77"/>
        <end position="112"/>
    </location>
</feature>
<evidence type="ECO:0000256" key="1">
    <source>
        <dbReference type="ARBA" id="ARBA00022737"/>
    </source>
</evidence>
<feature type="domain" description="EF-hand" evidence="3">
    <location>
        <begin position="113"/>
        <end position="143"/>
    </location>
</feature>
<feature type="domain" description="EF-hand" evidence="3">
    <location>
        <begin position="6"/>
        <end position="41"/>
    </location>
</feature>
<dbReference type="InterPro" id="IPR050145">
    <property type="entry name" value="Centrin_CML-like"/>
</dbReference>
<comment type="caution">
    <text evidence="4">The sequence shown here is derived from an EMBL/GenBank/DDBJ whole genome shotgun (WGS) entry which is preliminary data.</text>
</comment>
<dbReference type="InterPro" id="IPR018247">
    <property type="entry name" value="EF_Hand_1_Ca_BS"/>
</dbReference>
<dbReference type="PANTHER" id="PTHR23050">
    <property type="entry name" value="CALCIUM BINDING PROTEIN"/>
    <property type="match status" value="1"/>
</dbReference>
<keyword evidence="1" id="KW-0677">Repeat</keyword>
<sequence length="143" mass="16397">MAAQKLSNNEMEQLFKKADKDGNGYLSVAELKFLLQQGNKNITETEFNELFTLMDSGAGDKKISYEEFCAGLKKLEEFVEECRQLFVQHDADKSGFLDRKELKKVFEECKFKFTDTEIDEIFKSADPSGDNKISCEEFLNAFS</sequence>
<keyword evidence="5" id="KW-1185">Reference proteome</keyword>
<keyword evidence="2" id="KW-0106">Calcium</keyword>
<evidence type="ECO:0000256" key="2">
    <source>
        <dbReference type="ARBA" id="ARBA00022837"/>
    </source>
</evidence>
<reference evidence="4" key="1">
    <citation type="submission" date="2021-04" db="EMBL/GenBank/DDBJ databases">
        <authorList>
            <consortium name="Molecular Ecology Group"/>
        </authorList>
    </citation>
    <scope>NUCLEOTIDE SEQUENCE</scope>
</reference>
<name>A0A8S3Z6S0_9EUPU</name>
<dbReference type="Gene3D" id="1.10.238.10">
    <property type="entry name" value="EF-hand"/>
    <property type="match status" value="2"/>
</dbReference>
<dbReference type="PROSITE" id="PS00018">
    <property type="entry name" value="EF_HAND_1"/>
    <property type="match status" value="3"/>
</dbReference>
<dbReference type="AlphaFoldDB" id="A0A8S3Z6S0"/>
<dbReference type="GO" id="GO:0005509">
    <property type="term" value="F:calcium ion binding"/>
    <property type="evidence" value="ECO:0007669"/>
    <property type="project" value="InterPro"/>
</dbReference>
<dbReference type="Pfam" id="PF13499">
    <property type="entry name" value="EF-hand_7"/>
    <property type="match status" value="2"/>
</dbReference>
<dbReference type="PROSITE" id="PS50222">
    <property type="entry name" value="EF_HAND_2"/>
    <property type="match status" value="3"/>
</dbReference>
<dbReference type="EMBL" id="CAJHNH020001305">
    <property type="protein sequence ID" value="CAG5122506.1"/>
    <property type="molecule type" value="Genomic_DNA"/>
</dbReference>